<protein>
    <submittedName>
        <fullName evidence="1">Uncharacterized protein</fullName>
    </submittedName>
</protein>
<comment type="caution">
    <text evidence="1">The sequence shown here is derived from an EMBL/GenBank/DDBJ whole genome shotgun (WGS) entry which is preliminary data.</text>
</comment>
<proteinExistence type="predicted"/>
<evidence type="ECO:0000313" key="1">
    <source>
        <dbReference type="EMBL" id="RYR43959.1"/>
    </source>
</evidence>
<accession>A0A445BYX4</accession>
<dbReference type="AlphaFoldDB" id="A0A445BYX4"/>
<sequence>MHCTIILLVTYLHTISNSSGNVSFLWQSSGITISYYHYSAFVLMTILDTCIKMACFNVKGFLVLQVEQLLFYGRYCG</sequence>
<evidence type="ECO:0000313" key="2">
    <source>
        <dbReference type="Proteomes" id="UP000289738"/>
    </source>
</evidence>
<organism evidence="1 2">
    <name type="scientific">Arachis hypogaea</name>
    <name type="common">Peanut</name>
    <dbReference type="NCBI Taxonomy" id="3818"/>
    <lineage>
        <taxon>Eukaryota</taxon>
        <taxon>Viridiplantae</taxon>
        <taxon>Streptophyta</taxon>
        <taxon>Embryophyta</taxon>
        <taxon>Tracheophyta</taxon>
        <taxon>Spermatophyta</taxon>
        <taxon>Magnoliopsida</taxon>
        <taxon>eudicotyledons</taxon>
        <taxon>Gunneridae</taxon>
        <taxon>Pentapetalae</taxon>
        <taxon>rosids</taxon>
        <taxon>fabids</taxon>
        <taxon>Fabales</taxon>
        <taxon>Fabaceae</taxon>
        <taxon>Papilionoideae</taxon>
        <taxon>50 kb inversion clade</taxon>
        <taxon>dalbergioids sensu lato</taxon>
        <taxon>Dalbergieae</taxon>
        <taxon>Pterocarpus clade</taxon>
        <taxon>Arachis</taxon>
    </lineage>
</organism>
<dbReference type="Proteomes" id="UP000289738">
    <property type="component" value="Chromosome A08"/>
</dbReference>
<dbReference type="EMBL" id="SDMP01000008">
    <property type="protein sequence ID" value="RYR43959.1"/>
    <property type="molecule type" value="Genomic_DNA"/>
</dbReference>
<keyword evidence="2" id="KW-1185">Reference proteome</keyword>
<reference evidence="1 2" key="1">
    <citation type="submission" date="2019-01" db="EMBL/GenBank/DDBJ databases">
        <title>Sequencing of cultivated peanut Arachis hypogaea provides insights into genome evolution and oil improvement.</title>
        <authorList>
            <person name="Chen X."/>
        </authorList>
    </citation>
    <scope>NUCLEOTIDE SEQUENCE [LARGE SCALE GENOMIC DNA]</scope>
    <source>
        <strain evidence="2">cv. Fuhuasheng</strain>
        <tissue evidence="1">Leaves</tissue>
    </source>
</reference>
<name>A0A445BYX4_ARAHY</name>
<gene>
    <name evidence="1" type="ORF">Ahy_A08g040333</name>
</gene>